<comment type="caution">
    <text evidence="2">The sequence shown here is derived from an EMBL/GenBank/DDBJ whole genome shotgun (WGS) entry which is preliminary data.</text>
</comment>
<name>A0AAD2K155_9AGAR</name>
<evidence type="ECO:0000313" key="2">
    <source>
        <dbReference type="EMBL" id="CAK5272936.1"/>
    </source>
</evidence>
<organism evidence="2 3">
    <name type="scientific">Mycena citricolor</name>
    <dbReference type="NCBI Taxonomy" id="2018698"/>
    <lineage>
        <taxon>Eukaryota</taxon>
        <taxon>Fungi</taxon>
        <taxon>Dikarya</taxon>
        <taxon>Basidiomycota</taxon>
        <taxon>Agaricomycotina</taxon>
        <taxon>Agaricomycetes</taxon>
        <taxon>Agaricomycetidae</taxon>
        <taxon>Agaricales</taxon>
        <taxon>Marasmiineae</taxon>
        <taxon>Mycenaceae</taxon>
        <taxon>Mycena</taxon>
    </lineage>
</organism>
<protein>
    <submittedName>
        <fullName evidence="2">Uncharacterized protein</fullName>
    </submittedName>
</protein>
<dbReference type="SUPFAM" id="SSF53474">
    <property type="entry name" value="alpha/beta-Hydrolases"/>
    <property type="match status" value="1"/>
</dbReference>
<accession>A0AAD2K155</accession>
<reference evidence="2" key="1">
    <citation type="submission" date="2023-11" db="EMBL/GenBank/DDBJ databases">
        <authorList>
            <person name="De Vega J J."/>
            <person name="De Vega J J."/>
        </authorList>
    </citation>
    <scope>NUCLEOTIDE SEQUENCE</scope>
</reference>
<proteinExistence type="predicted"/>
<evidence type="ECO:0000256" key="1">
    <source>
        <dbReference type="SAM" id="MobiDB-lite"/>
    </source>
</evidence>
<dbReference type="InterPro" id="IPR029058">
    <property type="entry name" value="AB_hydrolase_fold"/>
</dbReference>
<dbReference type="EMBL" id="CAVNYO010000188">
    <property type="protein sequence ID" value="CAK5272936.1"/>
    <property type="molecule type" value="Genomic_DNA"/>
</dbReference>
<dbReference type="Proteomes" id="UP001295794">
    <property type="component" value="Unassembled WGS sequence"/>
</dbReference>
<keyword evidence="3" id="KW-1185">Reference proteome</keyword>
<dbReference type="AlphaFoldDB" id="A0AAD2K155"/>
<sequence>MYILTPGRCNQEWPSEFTVTGSLKTWSVVDELQHITAPTLVLNGRFDEARNLAVAPFFTHIRGPVKWVEFAESSHMPSTRSRSATSRSSQSSWPSRFRS</sequence>
<feature type="compositionally biased region" description="Low complexity" evidence="1">
    <location>
        <begin position="78"/>
        <end position="99"/>
    </location>
</feature>
<feature type="region of interest" description="Disordered" evidence="1">
    <location>
        <begin position="75"/>
        <end position="99"/>
    </location>
</feature>
<dbReference type="Gene3D" id="3.40.50.1820">
    <property type="entry name" value="alpha/beta hydrolase"/>
    <property type="match status" value="1"/>
</dbReference>
<evidence type="ECO:0000313" key="3">
    <source>
        <dbReference type="Proteomes" id="UP001295794"/>
    </source>
</evidence>
<gene>
    <name evidence="2" type="ORF">MYCIT1_LOCUS18942</name>
</gene>